<dbReference type="GO" id="GO:0005773">
    <property type="term" value="C:vacuole"/>
    <property type="evidence" value="ECO:0007669"/>
    <property type="project" value="GOC"/>
</dbReference>
<dbReference type="GO" id="GO:0007039">
    <property type="term" value="P:protein catabolic process in the vacuole"/>
    <property type="evidence" value="ECO:0007669"/>
    <property type="project" value="TreeGrafter"/>
</dbReference>
<name>A0A9P6KZA9_9MICR</name>
<dbReference type="GO" id="GO:0045721">
    <property type="term" value="P:negative regulation of gluconeogenesis"/>
    <property type="evidence" value="ECO:0007669"/>
    <property type="project" value="TreeGrafter"/>
</dbReference>
<dbReference type="GO" id="GO:0006623">
    <property type="term" value="P:protein targeting to vacuole"/>
    <property type="evidence" value="ECO:0007669"/>
    <property type="project" value="TreeGrafter"/>
</dbReference>
<accession>A0A9P6KZA9</accession>
<comment type="similarity">
    <text evidence="1">Belongs to the GID4/VID24 family.</text>
</comment>
<organism evidence="2 3">
    <name type="scientific">Nosema granulosis</name>
    <dbReference type="NCBI Taxonomy" id="83296"/>
    <lineage>
        <taxon>Eukaryota</taxon>
        <taxon>Fungi</taxon>
        <taxon>Fungi incertae sedis</taxon>
        <taxon>Microsporidia</taxon>
        <taxon>Nosematidae</taxon>
        <taxon>Nosema</taxon>
    </lineage>
</organism>
<reference evidence="2 3" key="1">
    <citation type="journal article" date="2020" name="Genome Biol. Evol.">
        <title>Comparative genomics of strictly vertically transmitted, feminizing microsporidia endosymbionts of amphipod crustaceans.</title>
        <authorList>
            <person name="Cormier A."/>
            <person name="Chebbi M.A."/>
            <person name="Giraud I."/>
            <person name="Wattier R."/>
            <person name="Teixeira M."/>
            <person name="Gilbert C."/>
            <person name="Rigaud T."/>
            <person name="Cordaux R."/>
        </authorList>
    </citation>
    <scope>NUCLEOTIDE SEQUENCE [LARGE SCALE GENOMIC DNA]</scope>
    <source>
        <strain evidence="2 3">Ou3-Ou53</strain>
    </source>
</reference>
<evidence type="ECO:0000256" key="1">
    <source>
        <dbReference type="ARBA" id="ARBA00061469"/>
    </source>
</evidence>
<keyword evidence="3" id="KW-1185">Reference proteome</keyword>
<proteinExistence type="inferred from homology"/>
<dbReference type="AlphaFoldDB" id="A0A9P6KZA9"/>
<dbReference type="InterPro" id="IPR018618">
    <property type="entry name" value="GID4/10-like"/>
</dbReference>
<protein>
    <submittedName>
        <fullName evidence="2">Glucose-induced degradation protein 4 like protein</fullName>
    </submittedName>
</protein>
<dbReference type="Proteomes" id="UP000740883">
    <property type="component" value="Unassembled WGS sequence"/>
</dbReference>
<dbReference type="PANTHER" id="PTHR14534:SF3">
    <property type="entry name" value="GID COMPLEX SUBUNIT 4 HOMOLOG"/>
    <property type="match status" value="1"/>
</dbReference>
<sequence>MYMGLERGAIYSGEQLTNSGSFKIEMKIDSVDFDQEIMYGTFQIHNLTDKYELLSSFFESVMMGNKYEFAGDETDTVHWGMFPEWRNELKKQRERPIHNNKNKHDLASYKIKESDFIYLKIKELFLLPDPNLKSIPGASIDGYYYCCYYKKLDCFAGHYYFKNATNQVSQQILLERVFKKTSQEATFS</sequence>
<dbReference type="EMBL" id="SBJO01000098">
    <property type="protein sequence ID" value="KAF9763112.1"/>
    <property type="molecule type" value="Genomic_DNA"/>
</dbReference>
<dbReference type="GO" id="GO:0034657">
    <property type="term" value="C:GID complex"/>
    <property type="evidence" value="ECO:0007669"/>
    <property type="project" value="TreeGrafter"/>
</dbReference>
<evidence type="ECO:0000313" key="3">
    <source>
        <dbReference type="Proteomes" id="UP000740883"/>
    </source>
</evidence>
<dbReference type="OrthoDB" id="62at2759"/>
<gene>
    <name evidence="2" type="primary">Gid4</name>
    <name evidence="2" type="ORF">NGRA_1489</name>
</gene>
<comment type="caution">
    <text evidence="2">The sequence shown here is derived from an EMBL/GenBank/DDBJ whole genome shotgun (WGS) entry which is preliminary data.</text>
</comment>
<dbReference type="GO" id="GO:0043161">
    <property type="term" value="P:proteasome-mediated ubiquitin-dependent protein catabolic process"/>
    <property type="evidence" value="ECO:0007669"/>
    <property type="project" value="TreeGrafter"/>
</dbReference>
<dbReference type="PANTHER" id="PTHR14534">
    <property type="entry name" value="VACUOLAR IMPORT AND DEGRADATION PROTEIN 24"/>
    <property type="match status" value="1"/>
</dbReference>
<dbReference type="Pfam" id="PF09783">
    <property type="entry name" value="Vac_ImportDeg"/>
    <property type="match status" value="1"/>
</dbReference>
<evidence type="ECO:0000313" key="2">
    <source>
        <dbReference type="EMBL" id="KAF9763112.1"/>
    </source>
</evidence>